<evidence type="ECO:0000259" key="1">
    <source>
        <dbReference type="Pfam" id="PF12654"/>
    </source>
</evidence>
<dbReference type="InterPro" id="IPR024264">
    <property type="entry name" value="DUF3786"/>
</dbReference>
<feature type="domain" description="DUF3786" evidence="1">
    <location>
        <begin position="23"/>
        <end position="197"/>
    </location>
</feature>
<sequence>MARVDDYINAKKLAAEELAKESLDEIAKRSGYDKTGTDQLRVSFLDRIYILSWPGFEFKDEAFENKEVPIQEQVIILHYLMAKFPGNKTEQWISFREIPGASFYFSAFVKRAIDPLKNVFGKDIALFAKAAGCLNGNAIDAGDAGFEFKLFPFVSLQLVLWEGDEEFTPEANILFQDTIGDIFLPEDVAWLSGMLVYRLVALSR</sequence>
<reference evidence="2" key="1">
    <citation type="journal article" date="2011" name="Environ. Microbiol.">
        <title>Genomic insights into the metabolic potential of the polycyclic aromatic hydrocarbon degrading sulfate-reducing Deltaproteobacterium N47.</title>
        <authorList>
            <person name="Bergmann F."/>
            <person name="Selesi D."/>
            <person name="Weinmaier T."/>
            <person name="Tischler P."/>
            <person name="Rattei T."/>
            <person name="Meckenstock R.U."/>
        </authorList>
    </citation>
    <scope>NUCLEOTIDE SEQUENCE</scope>
</reference>
<proteinExistence type="predicted"/>
<gene>
    <name evidence="2" type="ORF">N47_E43390</name>
</gene>
<protein>
    <recommendedName>
        <fullName evidence="1">DUF3786 domain-containing protein</fullName>
    </recommendedName>
</protein>
<dbReference type="AlphaFoldDB" id="E1YL44"/>
<dbReference type="EMBL" id="FR695877">
    <property type="protein sequence ID" value="CBX30827.1"/>
    <property type="molecule type" value="Genomic_DNA"/>
</dbReference>
<name>E1YL44_9BACT</name>
<organism evidence="2">
    <name type="scientific">uncultured Desulfobacterium sp</name>
    <dbReference type="NCBI Taxonomy" id="201089"/>
    <lineage>
        <taxon>Bacteria</taxon>
        <taxon>Pseudomonadati</taxon>
        <taxon>Thermodesulfobacteriota</taxon>
        <taxon>Desulfobacteria</taxon>
        <taxon>Desulfobacterales</taxon>
        <taxon>Desulfobacteriaceae</taxon>
        <taxon>Desulfobacterium</taxon>
        <taxon>environmental samples</taxon>
    </lineage>
</organism>
<accession>E1YL44</accession>
<evidence type="ECO:0000313" key="2">
    <source>
        <dbReference type="EMBL" id="CBX30827.1"/>
    </source>
</evidence>
<dbReference type="Pfam" id="PF12654">
    <property type="entry name" value="DUF3786"/>
    <property type="match status" value="1"/>
</dbReference>